<evidence type="ECO:0000259" key="3">
    <source>
        <dbReference type="Pfam" id="PF04321"/>
    </source>
</evidence>
<comment type="function">
    <text evidence="2">Catalyzes the reduction of dTDP-6-deoxy-L-lyxo-4-hexulose to yield dTDP-L-rhamnose.</text>
</comment>
<accession>A0A6L9SI08</accession>
<evidence type="ECO:0000313" key="5">
    <source>
        <dbReference type="Proteomes" id="UP000475214"/>
    </source>
</evidence>
<keyword evidence="5" id="KW-1185">Reference proteome</keyword>
<proteinExistence type="inferred from homology"/>
<dbReference type="GO" id="GO:0008831">
    <property type="term" value="F:dTDP-4-dehydrorhamnose reductase activity"/>
    <property type="evidence" value="ECO:0007669"/>
    <property type="project" value="UniProtKB-EC"/>
</dbReference>
<name>A0A6L9SI08_9ACTN</name>
<organism evidence="4 5">
    <name type="scientific">Phytoactinopolyspora halotolerans</name>
    <dbReference type="NCBI Taxonomy" id="1981512"/>
    <lineage>
        <taxon>Bacteria</taxon>
        <taxon>Bacillati</taxon>
        <taxon>Actinomycetota</taxon>
        <taxon>Actinomycetes</taxon>
        <taxon>Jiangellales</taxon>
        <taxon>Jiangellaceae</taxon>
        <taxon>Phytoactinopolyspora</taxon>
    </lineage>
</organism>
<dbReference type="GO" id="GO:0005829">
    <property type="term" value="C:cytosol"/>
    <property type="evidence" value="ECO:0007669"/>
    <property type="project" value="TreeGrafter"/>
</dbReference>
<evidence type="ECO:0000256" key="2">
    <source>
        <dbReference type="RuleBase" id="RU364082"/>
    </source>
</evidence>
<dbReference type="InterPro" id="IPR005913">
    <property type="entry name" value="dTDP_dehydrorham_reduct"/>
</dbReference>
<dbReference type="Proteomes" id="UP000475214">
    <property type="component" value="Unassembled WGS sequence"/>
</dbReference>
<dbReference type="Gene3D" id="3.40.50.720">
    <property type="entry name" value="NAD(P)-binding Rossmann-like Domain"/>
    <property type="match status" value="1"/>
</dbReference>
<comment type="caution">
    <text evidence="4">The sequence shown here is derived from an EMBL/GenBank/DDBJ whole genome shotgun (WGS) entry which is preliminary data.</text>
</comment>
<comment type="pathway">
    <text evidence="2">Carbohydrate biosynthesis; dTDP-L-rhamnose biosynthesis.</text>
</comment>
<reference evidence="4 5" key="1">
    <citation type="submission" date="2020-02" db="EMBL/GenBank/DDBJ databases">
        <authorList>
            <person name="Li X.-J."/>
            <person name="Han X.-M."/>
        </authorList>
    </citation>
    <scope>NUCLEOTIDE SEQUENCE [LARGE SCALE GENOMIC DNA]</scope>
    <source>
        <strain evidence="4 5">CCTCC AB 2017055</strain>
    </source>
</reference>
<dbReference type="GO" id="GO:0019305">
    <property type="term" value="P:dTDP-rhamnose biosynthetic process"/>
    <property type="evidence" value="ECO:0007669"/>
    <property type="project" value="UniProtKB-UniPathway"/>
</dbReference>
<dbReference type="EMBL" id="JAAGOA010000027">
    <property type="protein sequence ID" value="NEE03971.1"/>
    <property type="molecule type" value="Genomic_DNA"/>
</dbReference>
<dbReference type="PANTHER" id="PTHR10491:SF4">
    <property type="entry name" value="METHIONINE ADENOSYLTRANSFERASE 2 SUBUNIT BETA"/>
    <property type="match status" value="1"/>
</dbReference>
<sequence length="302" mass="32216">MMGVSILVAGGKGQLGRSLASVAGADVDIVGAGSAELDVTDADSVDSAVENLVLRAQEAGRRPAVINAAAYTAVDRAETERARAFAVNALGPSLLATACVRHGVPLVHVSTDYVFAGDGDRPYEPGDVCAPRTVYGKSKLAGERSVLAICAEAWVVRTAWLYAPSANSFLDTMVRLEREKQTLSVVDDQRGSPTLAVDLAEGLLELARRVAQGEGPRERVLHCTGAGATTWYGFARAIFEELGADPERIRPCTTWEFPRPAPRPAYSVLSNDAWRAAGLPSMAPWRAALQRCLPRQRSMEVA</sequence>
<gene>
    <name evidence="4" type="primary">rfbD</name>
    <name evidence="4" type="ORF">G1H10_27760</name>
</gene>
<protein>
    <recommendedName>
        <fullName evidence="2">dTDP-4-dehydrorhamnose reductase</fullName>
        <ecNumber evidence="2">1.1.1.133</ecNumber>
    </recommendedName>
</protein>
<dbReference type="CDD" id="cd05254">
    <property type="entry name" value="dTDP_HR_like_SDR_e"/>
    <property type="match status" value="1"/>
</dbReference>
<comment type="similarity">
    <text evidence="1 2">Belongs to the dTDP-4-dehydrorhamnose reductase family.</text>
</comment>
<feature type="domain" description="RmlD-like substrate binding" evidence="3">
    <location>
        <begin position="5"/>
        <end position="295"/>
    </location>
</feature>
<dbReference type="InterPro" id="IPR029903">
    <property type="entry name" value="RmlD-like-bd"/>
</dbReference>
<dbReference type="InterPro" id="IPR036291">
    <property type="entry name" value="NAD(P)-bd_dom_sf"/>
</dbReference>
<evidence type="ECO:0000256" key="1">
    <source>
        <dbReference type="ARBA" id="ARBA00010944"/>
    </source>
</evidence>
<evidence type="ECO:0000313" key="4">
    <source>
        <dbReference type="EMBL" id="NEE03971.1"/>
    </source>
</evidence>
<dbReference type="Gene3D" id="3.90.25.10">
    <property type="entry name" value="UDP-galactose 4-epimerase, domain 1"/>
    <property type="match status" value="1"/>
</dbReference>
<dbReference type="AlphaFoldDB" id="A0A6L9SI08"/>
<dbReference type="PANTHER" id="PTHR10491">
    <property type="entry name" value="DTDP-4-DEHYDRORHAMNOSE REDUCTASE"/>
    <property type="match status" value="1"/>
</dbReference>
<keyword evidence="2 4" id="KW-0560">Oxidoreductase</keyword>
<dbReference type="NCBIfam" id="TIGR01214">
    <property type="entry name" value="rmlD"/>
    <property type="match status" value="1"/>
</dbReference>
<dbReference type="Pfam" id="PF04321">
    <property type="entry name" value="RmlD_sub_bind"/>
    <property type="match status" value="1"/>
</dbReference>
<dbReference type="SUPFAM" id="SSF51735">
    <property type="entry name" value="NAD(P)-binding Rossmann-fold domains"/>
    <property type="match status" value="1"/>
</dbReference>
<dbReference type="UniPathway" id="UPA00124"/>
<dbReference type="EC" id="1.1.1.133" evidence="2"/>
<keyword evidence="2" id="KW-0521">NADP</keyword>